<reference key="1">
    <citation type="submission" date="2010-11" db="EMBL/GenBank/DDBJ databases">
        <title>The complete genome of Paludibacter propionicigenes DSM 17365.</title>
        <authorList>
            <consortium name="US DOE Joint Genome Institute (JGI-PGF)"/>
            <person name="Lucas S."/>
            <person name="Copeland A."/>
            <person name="Lapidus A."/>
            <person name="Bruce D."/>
            <person name="Goodwin L."/>
            <person name="Pitluck S."/>
            <person name="Kyrpides N."/>
            <person name="Mavromatis K."/>
            <person name="Ivanova N."/>
            <person name="Munk A.C."/>
            <person name="Brettin T."/>
            <person name="Detter J.C."/>
            <person name="Han C."/>
            <person name="Tapia R."/>
            <person name="Land M."/>
            <person name="Hauser L."/>
            <person name="Markowitz V."/>
            <person name="Cheng J.-F."/>
            <person name="Hugenholtz P."/>
            <person name="Woyke T."/>
            <person name="Wu D."/>
            <person name="Gronow S."/>
            <person name="Wellnitz S."/>
            <person name="Brambilla E."/>
            <person name="Klenk H.-P."/>
            <person name="Eisen J.A."/>
        </authorList>
    </citation>
    <scope>NUCLEOTIDE SEQUENCE</scope>
    <source>
        <strain>WB4</strain>
    </source>
</reference>
<dbReference type="AlphaFoldDB" id="E4T278"/>
<protein>
    <submittedName>
        <fullName evidence="1">Uncharacterized protein</fullName>
    </submittedName>
</protein>
<name>E4T278_PALPW</name>
<dbReference type="Proteomes" id="UP000008718">
    <property type="component" value="Chromosome"/>
</dbReference>
<accession>E4T278</accession>
<dbReference type="STRING" id="694427.Palpr_0666"/>
<dbReference type="KEGG" id="ppn:Palpr_0666"/>
<evidence type="ECO:0000313" key="1">
    <source>
        <dbReference type="EMBL" id="ADQ78822.1"/>
    </source>
</evidence>
<organism evidence="1 2">
    <name type="scientific">Paludibacter propionicigenes (strain DSM 17365 / JCM 13257 / WB4)</name>
    <dbReference type="NCBI Taxonomy" id="694427"/>
    <lineage>
        <taxon>Bacteria</taxon>
        <taxon>Pseudomonadati</taxon>
        <taxon>Bacteroidota</taxon>
        <taxon>Bacteroidia</taxon>
        <taxon>Bacteroidales</taxon>
        <taxon>Paludibacteraceae</taxon>
        <taxon>Paludibacter</taxon>
    </lineage>
</organism>
<gene>
    <name evidence="1" type="ordered locus">Palpr_0666</name>
</gene>
<evidence type="ECO:0000313" key="2">
    <source>
        <dbReference type="Proteomes" id="UP000008718"/>
    </source>
</evidence>
<reference evidence="1 2" key="2">
    <citation type="journal article" date="2011" name="Stand. Genomic Sci.">
        <title>Complete genome sequence of Paludibacter propionicigenes type strain (WB4).</title>
        <authorList>
            <person name="Gronow S."/>
            <person name="Munk C."/>
            <person name="Lapidus A."/>
            <person name="Nolan M."/>
            <person name="Lucas S."/>
            <person name="Hammon N."/>
            <person name="Deshpande S."/>
            <person name="Cheng J.F."/>
            <person name="Tapia R."/>
            <person name="Han C."/>
            <person name="Goodwin L."/>
            <person name="Pitluck S."/>
            <person name="Liolios K."/>
            <person name="Ivanova N."/>
            <person name="Mavromatis K."/>
            <person name="Mikhailova N."/>
            <person name="Pati A."/>
            <person name="Chen A."/>
            <person name="Palaniappan K."/>
            <person name="Land M."/>
            <person name="Hauser L."/>
            <person name="Chang Y.J."/>
            <person name="Jeffries C.D."/>
            <person name="Brambilla E."/>
            <person name="Rohde M."/>
            <person name="Goker M."/>
            <person name="Detter J.C."/>
            <person name="Woyke T."/>
            <person name="Bristow J."/>
            <person name="Eisen J.A."/>
            <person name="Markowitz V."/>
            <person name="Hugenholtz P."/>
            <person name="Kyrpides N.C."/>
            <person name="Klenk H.P."/>
        </authorList>
    </citation>
    <scope>NUCLEOTIDE SEQUENCE [LARGE SCALE GENOMIC DNA]</scope>
    <source>
        <strain evidence="2">DSM 17365 / JCM 13257 / WB4</strain>
    </source>
</reference>
<keyword evidence="2" id="KW-1185">Reference proteome</keyword>
<dbReference type="HOGENOM" id="CLU_215398_0_0_10"/>
<proteinExistence type="predicted"/>
<sequence length="39" mass="4370">MICFSTIAHIEIMREKDLGHIVKVSDDTFAQSEIIPHSG</sequence>
<dbReference type="EMBL" id="CP002345">
    <property type="protein sequence ID" value="ADQ78822.1"/>
    <property type="molecule type" value="Genomic_DNA"/>
</dbReference>